<dbReference type="SUPFAM" id="SSF55486">
    <property type="entry name" value="Metalloproteases ('zincins'), catalytic domain"/>
    <property type="match status" value="1"/>
</dbReference>
<evidence type="ECO:0008006" key="12">
    <source>
        <dbReference type="Google" id="ProtNLM"/>
    </source>
</evidence>
<dbReference type="InterPro" id="IPR018497">
    <property type="entry name" value="Peptidase_M13_C"/>
</dbReference>
<dbReference type="OrthoDB" id="6475849at2759"/>
<dbReference type="CDD" id="cd08662">
    <property type="entry name" value="M13"/>
    <property type="match status" value="1"/>
</dbReference>
<dbReference type="InterPro" id="IPR024079">
    <property type="entry name" value="MetalloPept_cat_dom_sf"/>
</dbReference>
<dbReference type="InterPro" id="IPR042089">
    <property type="entry name" value="Peptidase_M13_dom_2"/>
</dbReference>
<dbReference type="GO" id="GO:0005886">
    <property type="term" value="C:plasma membrane"/>
    <property type="evidence" value="ECO:0007669"/>
    <property type="project" value="TreeGrafter"/>
</dbReference>
<keyword evidence="7" id="KW-0482">Metalloprotease</keyword>
<evidence type="ECO:0000256" key="6">
    <source>
        <dbReference type="ARBA" id="ARBA00022833"/>
    </source>
</evidence>
<dbReference type="EMBL" id="CANHGI010000002">
    <property type="protein sequence ID" value="CAI5442898.1"/>
    <property type="molecule type" value="Genomic_DNA"/>
</dbReference>
<dbReference type="PANTHER" id="PTHR11733">
    <property type="entry name" value="ZINC METALLOPROTEASE FAMILY M13 NEPRILYSIN-RELATED"/>
    <property type="match status" value="1"/>
</dbReference>
<dbReference type="PANTHER" id="PTHR11733:SF167">
    <property type="entry name" value="FI17812P1-RELATED"/>
    <property type="match status" value="1"/>
</dbReference>
<keyword evidence="5" id="KW-0378">Hydrolase</keyword>
<evidence type="ECO:0000256" key="3">
    <source>
        <dbReference type="ARBA" id="ARBA00022670"/>
    </source>
</evidence>
<dbReference type="GO" id="GO:0046872">
    <property type="term" value="F:metal ion binding"/>
    <property type="evidence" value="ECO:0007669"/>
    <property type="project" value="UniProtKB-KW"/>
</dbReference>
<dbReference type="InterPro" id="IPR000718">
    <property type="entry name" value="Peptidase_M13"/>
</dbReference>
<evidence type="ECO:0000259" key="8">
    <source>
        <dbReference type="Pfam" id="PF01431"/>
    </source>
</evidence>
<proteinExistence type="inferred from homology"/>
<dbReference type="Pfam" id="PF01431">
    <property type="entry name" value="Peptidase_M13"/>
    <property type="match status" value="1"/>
</dbReference>
<evidence type="ECO:0000259" key="9">
    <source>
        <dbReference type="Pfam" id="PF05649"/>
    </source>
</evidence>
<dbReference type="InterPro" id="IPR008753">
    <property type="entry name" value="Peptidase_M13_N"/>
</dbReference>
<keyword evidence="3" id="KW-0645">Protease</keyword>
<gene>
    <name evidence="10" type="ORF">CAMP_LOCUS5535</name>
</gene>
<evidence type="ECO:0000256" key="7">
    <source>
        <dbReference type="ARBA" id="ARBA00023049"/>
    </source>
</evidence>
<feature type="domain" description="Peptidase M13 N-terminal" evidence="9">
    <location>
        <begin position="155"/>
        <end position="320"/>
    </location>
</feature>
<name>A0A9P1MXW1_9PELO</name>
<dbReference type="Gene3D" id="1.10.1380.10">
    <property type="entry name" value="Neutral endopeptidase , domain2"/>
    <property type="match status" value="2"/>
</dbReference>
<keyword evidence="11" id="KW-1185">Reference proteome</keyword>
<evidence type="ECO:0000256" key="5">
    <source>
        <dbReference type="ARBA" id="ARBA00022801"/>
    </source>
</evidence>
<comment type="cofactor">
    <cofactor evidence="1">
        <name>Zn(2+)</name>
        <dbReference type="ChEBI" id="CHEBI:29105"/>
    </cofactor>
</comment>
<dbReference type="Gene3D" id="3.40.390.10">
    <property type="entry name" value="Collagenase (Catalytic Domain)"/>
    <property type="match status" value="2"/>
</dbReference>
<dbReference type="GO" id="GO:0004222">
    <property type="term" value="F:metalloendopeptidase activity"/>
    <property type="evidence" value="ECO:0007669"/>
    <property type="project" value="InterPro"/>
</dbReference>
<organism evidence="10 11">
    <name type="scientific">Caenorhabditis angaria</name>
    <dbReference type="NCBI Taxonomy" id="860376"/>
    <lineage>
        <taxon>Eukaryota</taxon>
        <taxon>Metazoa</taxon>
        <taxon>Ecdysozoa</taxon>
        <taxon>Nematoda</taxon>
        <taxon>Chromadorea</taxon>
        <taxon>Rhabditida</taxon>
        <taxon>Rhabditina</taxon>
        <taxon>Rhabditomorpha</taxon>
        <taxon>Rhabditoidea</taxon>
        <taxon>Rhabditidae</taxon>
        <taxon>Peloderinae</taxon>
        <taxon>Caenorhabditis</taxon>
    </lineage>
</organism>
<dbReference type="AlphaFoldDB" id="A0A9P1MXW1"/>
<evidence type="ECO:0000256" key="1">
    <source>
        <dbReference type="ARBA" id="ARBA00001947"/>
    </source>
</evidence>
<evidence type="ECO:0000256" key="2">
    <source>
        <dbReference type="ARBA" id="ARBA00007357"/>
    </source>
</evidence>
<protein>
    <recommendedName>
        <fullName evidence="12">Peptidase M13 C-terminal domain-containing protein</fullName>
    </recommendedName>
</protein>
<feature type="domain" description="Peptidase M13 C-terminal" evidence="8">
    <location>
        <begin position="380"/>
        <end position="579"/>
    </location>
</feature>
<dbReference type="Proteomes" id="UP001152747">
    <property type="component" value="Unassembled WGS sequence"/>
</dbReference>
<accession>A0A9P1MXW1</accession>
<evidence type="ECO:0000256" key="4">
    <source>
        <dbReference type="ARBA" id="ARBA00022723"/>
    </source>
</evidence>
<dbReference type="Pfam" id="PF05649">
    <property type="entry name" value="Peptidase_M13_N"/>
    <property type="match status" value="1"/>
</dbReference>
<comment type="caution">
    <text evidence="10">The sequence shown here is derived from an EMBL/GenBank/DDBJ whole genome shotgun (WGS) entry which is preliminary data.</text>
</comment>
<dbReference type="PROSITE" id="PS51885">
    <property type="entry name" value="NEPRILYSIN"/>
    <property type="match status" value="1"/>
</dbReference>
<evidence type="ECO:0000313" key="11">
    <source>
        <dbReference type="Proteomes" id="UP001152747"/>
    </source>
</evidence>
<keyword evidence="4" id="KW-0479">Metal-binding</keyword>
<sequence length="582" mass="68108">MECQILGKRMKSYMNPKISPCDDFYESVCGNYPKDGSGEQDEDEDDDIADLAKLIVTYQPISKSEKIAMKVLEKCMDKSRNRNQIDRSFWDNLQNHSLTDVLIEAVKVNPLYTGFLENDVYMEQNSSTNSKYLRLSITAGLAENSKMEEVFEQIKSENEDLEKRIYISLDEAKNQIKFIDLEKYVSSLLPEEYRKIENDGEWKVDINAMIILERVVNITGVEHVKEVIRYEYLSTLDKYLVKPNFPRCFKRLMKLFPGTLANIFVKNFVGDKNLDKANQLFKDLQKVFIEMLNENDWLGQHLKNLLKQEVLDMKASIGIPDEYKDQKNVDRMYSRIADDFENQSYLTLIQSLLRMNSEETFLRVSRKEEITYLGKTIGTNANYLPENHRTSISPIFLNFPYIDKNLPEWNTYATIGLILGHEIGHAFDAMDFFKNPMGEKIKMSSKMKKIFRQRIKCIIEKYNKYQFPDGTFSDGSLTQQEDSADMIGFDLVYRLFKKLENPQKFSSFEEYTAEQQYFQRIGILWCSGETNEKQLERIKDDVHSFHKFRINGMMSNSEEFAKAFNCPKNSPMNPEKKCPLFK</sequence>
<comment type="similarity">
    <text evidence="2">Belongs to the peptidase M13 family.</text>
</comment>
<reference evidence="10" key="1">
    <citation type="submission" date="2022-11" db="EMBL/GenBank/DDBJ databases">
        <authorList>
            <person name="Kikuchi T."/>
        </authorList>
    </citation>
    <scope>NUCLEOTIDE SEQUENCE</scope>
    <source>
        <strain evidence="10">PS1010</strain>
    </source>
</reference>
<dbReference type="GO" id="GO:0016485">
    <property type="term" value="P:protein processing"/>
    <property type="evidence" value="ECO:0007669"/>
    <property type="project" value="TreeGrafter"/>
</dbReference>
<keyword evidence="6" id="KW-0862">Zinc</keyword>
<evidence type="ECO:0000313" key="10">
    <source>
        <dbReference type="EMBL" id="CAI5442898.1"/>
    </source>
</evidence>